<gene>
    <name evidence="1" type="ORF">S01H4_34662</name>
</gene>
<name>X1B080_9ZZZZ</name>
<protein>
    <submittedName>
        <fullName evidence="1">Uncharacterized protein</fullName>
    </submittedName>
</protein>
<sequence>MLTEVFDDNIQQGRAISAGHKRTVSRMFEQFCEDNDITRQDLAKLSESANPRMFHGLIEAIDRGTTVHTVEINDRTYDMTPVELLALLLLVFQLLQE</sequence>
<accession>X1B080</accession>
<reference evidence="1" key="1">
    <citation type="journal article" date="2014" name="Front. Microbiol.">
        <title>High frequency of phylogenetically diverse reductive dehalogenase-homologous genes in deep subseafloor sedimentary metagenomes.</title>
        <authorList>
            <person name="Kawai M."/>
            <person name="Futagami T."/>
            <person name="Toyoda A."/>
            <person name="Takaki Y."/>
            <person name="Nishi S."/>
            <person name="Hori S."/>
            <person name="Arai W."/>
            <person name="Tsubouchi T."/>
            <person name="Morono Y."/>
            <person name="Uchiyama I."/>
            <person name="Ito T."/>
            <person name="Fujiyama A."/>
            <person name="Inagaki F."/>
            <person name="Takami H."/>
        </authorList>
    </citation>
    <scope>NUCLEOTIDE SEQUENCE</scope>
    <source>
        <strain evidence="1">Expedition CK06-06</strain>
    </source>
</reference>
<dbReference type="AlphaFoldDB" id="X1B080"/>
<evidence type="ECO:0000313" key="1">
    <source>
        <dbReference type="EMBL" id="GAG74787.1"/>
    </source>
</evidence>
<comment type="caution">
    <text evidence="1">The sequence shown here is derived from an EMBL/GenBank/DDBJ whole genome shotgun (WGS) entry which is preliminary data.</text>
</comment>
<dbReference type="EMBL" id="BART01018355">
    <property type="protein sequence ID" value="GAG74787.1"/>
    <property type="molecule type" value="Genomic_DNA"/>
</dbReference>
<proteinExistence type="predicted"/>
<organism evidence="1">
    <name type="scientific">marine sediment metagenome</name>
    <dbReference type="NCBI Taxonomy" id="412755"/>
    <lineage>
        <taxon>unclassified sequences</taxon>
        <taxon>metagenomes</taxon>
        <taxon>ecological metagenomes</taxon>
    </lineage>
</organism>